<gene>
    <name evidence="2" type="ORF">F4554_005030</name>
</gene>
<sequence>MSSLLYGAITRRRLAAPSTASLAYTSEPATQAAKRVRQAAPTADQVLDEPGKAQGGQESLPLEQVGRWQDAVAALVPAEVLALHGVAMSYGSTTTGSGGDSVTRITYPHQMMVVYLVLMVLAAGLYLLSVKEVSGWQNWVRAAIPVGAFVAWTMIQPNTAFDAFPFGFSSFGRVMTGLFLAVGLGILANAMAKKADQT</sequence>
<evidence type="ECO:0000313" key="3">
    <source>
        <dbReference type="Proteomes" id="UP000579605"/>
    </source>
</evidence>
<comment type="caution">
    <text evidence="2">The sequence shown here is derived from an EMBL/GenBank/DDBJ whole genome shotgun (WGS) entry which is preliminary data.</text>
</comment>
<evidence type="ECO:0000313" key="2">
    <source>
        <dbReference type="EMBL" id="NYH92392.1"/>
    </source>
</evidence>
<keyword evidence="1" id="KW-0812">Transmembrane</keyword>
<evidence type="ECO:0000256" key="1">
    <source>
        <dbReference type="SAM" id="Phobius"/>
    </source>
</evidence>
<feature type="transmembrane region" description="Helical" evidence="1">
    <location>
        <begin position="175"/>
        <end position="192"/>
    </location>
</feature>
<name>A0A852ZLA1_9ACTN</name>
<protein>
    <submittedName>
        <fullName evidence="2">Uncharacterized protein</fullName>
    </submittedName>
</protein>
<keyword evidence="3" id="KW-1185">Reference proteome</keyword>
<organism evidence="2 3">
    <name type="scientific">Actinopolymorpha rutila</name>
    <dbReference type="NCBI Taxonomy" id="446787"/>
    <lineage>
        <taxon>Bacteria</taxon>
        <taxon>Bacillati</taxon>
        <taxon>Actinomycetota</taxon>
        <taxon>Actinomycetes</taxon>
        <taxon>Propionibacteriales</taxon>
        <taxon>Actinopolymorphaceae</taxon>
        <taxon>Actinopolymorpha</taxon>
    </lineage>
</organism>
<dbReference type="EMBL" id="JACBZH010000001">
    <property type="protein sequence ID" value="NYH92392.1"/>
    <property type="molecule type" value="Genomic_DNA"/>
</dbReference>
<dbReference type="Proteomes" id="UP000579605">
    <property type="component" value="Unassembled WGS sequence"/>
</dbReference>
<feature type="transmembrane region" description="Helical" evidence="1">
    <location>
        <begin position="139"/>
        <end position="155"/>
    </location>
</feature>
<accession>A0A852ZLA1</accession>
<dbReference type="AlphaFoldDB" id="A0A852ZLA1"/>
<keyword evidence="1" id="KW-0472">Membrane</keyword>
<feature type="transmembrane region" description="Helical" evidence="1">
    <location>
        <begin position="107"/>
        <end position="127"/>
    </location>
</feature>
<proteinExistence type="predicted"/>
<reference evidence="2 3" key="1">
    <citation type="submission" date="2020-07" db="EMBL/GenBank/DDBJ databases">
        <title>Sequencing the genomes of 1000 actinobacteria strains.</title>
        <authorList>
            <person name="Klenk H.-P."/>
        </authorList>
    </citation>
    <scope>NUCLEOTIDE SEQUENCE [LARGE SCALE GENOMIC DNA]</scope>
    <source>
        <strain evidence="2 3">DSM 18448</strain>
    </source>
</reference>
<keyword evidence="1" id="KW-1133">Transmembrane helix</keyword>
<dbReference type="RefSeq" id="WP_179789826.1">
    <property type="nucleotide sequence ID" value="NZ_BAAARR010000005.1"/>
</dbReference>